<protein>
    <recommendedName>
        <fullName evidence="3">Glycosyltransferase 2-like domain-containing protein</fullName>
    </recommendedName>
</protein>
<comment type="caution">
    <text evidence="2">The sequence shown here is derived from an EMBL/GenBank/DDBJ whole genome shotgun (WGS) entry which is preliminary data.</text>
</comment>
<keyword evidence="1" id="KW-0812">Transmembrane</keyword>
<evidence type="ECO:0008006" key="3">
    <source>
        <dbReference type="Google" id="ProtNLM"/>
    </source>
</evidence>
<keyword evidence="1" id="KW-1133">Transmembrane helix</keyword>
<organism evidence="2">
    <name type="scientific">marine sediment metagenome</name>
    <dbReference type="NCBI Taxonomy" id="412755"/>
    <lineage>
        <taxon>unclassified sequences</taxon>
        <taxon>metagenomes</taxon>
        <taxon>ecological metagenomes</taxon>
    </lineage>
</organism>
<proteinExistence type="predicted"/>
<accession>X0XBD5</accession>
<name>X0XBD5_9ZZZZ</name>
<evidence type="ECO:0000313" key="2">
    <source>
        <dbReference type="EMBL" id="GAG32752.1"/>
    </source>
</evidence>
<feature type="transmembrane region" description="Helical" evidence="1">
    <location>
        <begin position="102"/>
        <end position="126"/>
    </location>
</feature>
<keyword evidence="1" id="KW-0472">Membrane</keyword>
<feature type="non-terminal residue" evidence="2">
    <location>
        <position position="1"/>
    </location>
</feature>
<gene>
    <name evidence="2" type="ORF">S01H1_73921</name>
</gene>
<dbReference type="EMBL" id="BARS01049421">
    <property type="protein sequence ID" value="GAG32752.1"/>
    <property type="molecule type" value="Genomic_DNA"/>
</dbReference>
<evidence type="ECO:0000256" key="1">
    <source>
        <dbReference type="SAM" id="Phobius"/>
    </source>
</evidence>
<sequence length="150" mass="17583">KSFHLGRWIVRGGWYPDRKLRLFKKAKGRWSGRDLHECVEVTGRIEKLNNPILHFTYRDLSDHLLRIDKYTAVAARYDFERGRKAGFLDLSLRPCFKFFRMYILKLGFLEGWAGFILASTGAYYVFLKYAKLWELNLKGQGQSPGIEDEG</sequence>
<reference evidence="2" key="1">
    <citation type="journal article" date="2014" name="Front. Microbiol.">
        <title>High frequency of phylogenetically diverse reductive dehalogenase-homologous genes in deep subseafloor sedimentary metagenomes.</title>
        <authorList>
            <person name="Kawai M."/>
            <person name="Futagami T."/>
            <person name="Toyoda A."/>
            <person name="Takaki Y."/>
            <person name="Nishi S."/>
            <person name="Hori S."/>
            <person name="Arai W."/>
            <person name="Tsubouchi T."/>
            <person name="Morono Y."/>
            <person name="Uchiyama I."/>
            <person name="Ito T."/>
            <person name="Fujiyama A."/>
            <person name="Inagaki F."/>
            <person name="Takami H."/>
        </authorList>
    </citation>
    <scope>NUCLEOTIDE SEQUENCE</scope>
    <source>
        <strain evidence="2">Expedition CK06-06</strain>
    </source>
</reference>
<dbReference type="AlphaFoldDB" id="X0XBD5"/>